<gene>
    <name evidence="1" type="ORF">DERF_012431</name>
</gene>
<name>A0A922HQ16_DERFA</name>
<dbReference type="EMBL" id="ASGP02000006">
    <property type="protein sequence ID" value="KAH9501595.1"/>
    <property type="molecule type" value="Genomic_DNA"/>
</dbReference>
<proteinExistence type="predicted"/>
<sequence length="78" mass="8928">MTSNTDKDYVFLFCLKEIICKPEISFVNVSGRDTASGVFGRELSRPNRKTPSTTTNVLLVTDLDKTKDKRLLFSRKKR</sequence>
<reference evidence="1" key="1">
    <citation type="submission" date="2013-05" db="EMBL/GenBank/DDBJ databases">
        <authorList>
            <person name="Yim A.K.Y."/>
            <person name="Chan T.F."/>
            <person name="Ji K.M."/>
            <person name="Liu X.Y."/>
            <person name="Zhou J.W."/>
            <person name="Li R.Q."/>
            <person name="Yang K.Y."/>
            <person name="Li J."/>
            <person name="Li M."/>
            <person name="Law P.T.W."/>
            <person name="Wu Y.L."/>
            <person name="Cai Z.L."/>
            <person name="Qin H."/>
            <person name="Bao Y."/>
            <person name="Leung R.K.K."/>
            <person name="Ng P.K.S."/>
            <person name="Zou J."/>
            <person name="Zhong X.J."/>
            <person name="Ran P.X."/>
            <person name="Zhong N.S."/>
            <person name="Liu Z.G."/>
            <person name="Tsui S.K.W."/>
        </authorList>
    </citation>
    <scope>NUCLEOTIDE SEQUENCE</scope>
    <source>
        <strain evidence="1">Derf</strain>
        <tissue evidence="1">Whole organism</tissue>
    </source>
</reference>
<reference evidence="1" key="2">
    <citation type="journal article" date="2022" name="Res Sq">
        <title>Comparative Genomics Reveals Insights into the Divergent Evolution of Astigmatic Mites and Household Pest Adaptations.</title>
        <authorList>
            <person name="Xiong Q."/>
            <person name="Wan A.T.-Y."/>
            <person name="Liu X.-Y."/>
            <person name="Fung C.S.-H."/>
            <person name="Xiao X."/>
            <person name="Malainual N."/>
            <person name="Hou J."/>
            <person name="Wang L."/>
            <person name="Wang M."/>
            <person name="Yang K."/>
            <person name="Cui Y."/>
            <person name="Leung E."/>
            <person name="Nong W."/>
            <person name="Shin S.-K."/>
            <person name="Au S."/>
            <person name="Jeong K.Y."/>
            <person name="Chew F.T."/>
            <person name="Hui J."/>
            <person name="Leung T.F."/>
            <person name="Tungtrongchitr A."/>
            <person name="Zhong N."/>
            <person name="Liu Z."/>
            <person name="Tsui S."/>
        </authorList>
    </citation>
    <scope>NUCLEOTIDE SEQUENCE</scope>
    <source>
        <strain evidence="1">Derf</strain>
        <tissue evidence="1">Whole organism</tissue>
    </source>
</reference>
<evidence type="ECO:0000313" key="1">
    <source>
        <dbReference type="EMBL" id="KAH9501595.1"/>
    </source>
</evidence>
<organism evidence="1 2">
    <name type="scientific">Dermatophagoides farinae</name>
    <name type="common">American house dust mite</name>
    <dbReference type="NCBI Taxonomy" id="6954"/>
    <lineage>
        <taxon>Eukaryota</taxon>
        <taxon>Metazoa</taxon>
        <taxon>Ecdysozoa</taxon>
        <taxon>Arthropoda</taxon>
        <taxon>Chelicerata</taxon>
        <taxon>Arachnida</taxon>
        <taxon>Acari</taxon>
        <taxon>Acariformes</taxon>
        <taxon>Sarcoptiformes</taxon>
        <taxon>Astigmata</taxon>
        <taxon>Psoroptidia</taxon>
        <taxon>Analgoidea</taxon>
        <taxon>Pyroglyphidae</taxon>
        <taxon>Dermatophagoidinae</taxon>
        <taxon>Dermatophagoides</taxon>
    </lineage>
</organism>
<dbReference type="AlphaFoldDB" id="A0A922HQ16"/>
<protein>
    <submittedName>
        <fullName evidence="1">Uncharacterized protein</fullName>
    </submittedName>
</protein>
<dbReference type="Proteomes" id="UP000790347">
    <property type="component" value="Unassembled WGS sequence"/>
</dbReference>
<comment type="caution">
    <text evidence="1">The sequence shown here is derived from an EMBL/GenBank/DDBJ whole genome shotgun (WGS) entry which is preliminary data.</text>
</comment>
<accession>A0A922HQ16</accession>
<keyword evidence="2" id="KW-1185">Reference proteome</keyword>
<evidence type="ECO:0000313" key="2">
    <source>
        <dbReference type="Proteomes" id="UP000790347"/>
    </source>
</evidence>